<protein>
    <submittedName>
        <fullName evidence="1">Uncharacterized protein</fullName>
    </submittedName>
</protein>
<dbReference type="CDD" id="cd07812">
    <property type="entry name" value="SRPBCC"/>
    <property type="match status" value="1"/>
</dbReference>
<dbReference type="Pfam" id="PF10604">
    <property type="entry name" value="Polyketide_cyc2"/>
    <property type="match status" value="1"/>
</dbReference>
<dbReference type="InterPro" id="IPR019587">
    <property type="entry name" value="Polyketide_cyclase/dehydratase"/>
</dbReference>
<comment type="caution">
    <text evidence="1">The sequence shown here is derived from an EMBL/GenBank/DDBJ whole genome shotgun (WGS) entry which is preliminary data.</text>
</comment>
<dbReference type="InterPro" id="IPR023393">
    <property type="entry name" value="START-like_dom_sf"/>
</dbReference>
<gene>
    <name evidence="1" type="ORF">GCM10010123_29840</name>
</gene>
<reference evidence="1" key="1">
    <citation type="journal article" date="2014" name="Int. J. Syst. Evol. Microbiol.">
        <title>Complete genome sequence of Corynebacterium casei LMG S-19264T (=DSM 44701T), isolated from a smear-ripened cheese.</title>
        <authorList>
            <consortium name="US DOE Joint Genome Institute (JGI-PGF)"/>
            <person name="Walter F."/>
            <person name="Albersmeier A."/>
            <person name="Kalinowski J."/>
            <person name="Ruckert C."/>
        </authorList>
    </citation>
    <scope>NUCLEOTIDE SEQUENCE</scope>
    <source>
        <strain evidence="1">JCM 3090</strain>
    </source>
</reference>
<accession>A0A8J3BAZ8</accession>
<dbReference type="Proteomes" id="UP000649739">
    <property type="component" value="Unassembled WGS sequence"/>
</dbReference>
<keyword evidence="2" id="KW-1185">Reference proteome</keyword>
<sequence>MSTITVSQHVAAPVDRVWALLTDVPGRAEWLSTAGAVEPVTPPPFAAGTVWRETHRMPDGADATEEYRVLACEPRHRFVLGSPGEGAAYETAYTLAPVTEGRHRGGTLVTVDQEGHAEGGRARILELVLGGLATRTAEGALRQELADLARAAAHPGGDADGDATAA</sequence>
<proteinExistence type="predicted"/>
<evidence type="ECO:0000313" key="2">
    <source>
        <dbReference type="Proteomes" id="UP000649739"/>
    </source>
</evidence>
<organism evidence="1 2">
    <name type="scientific">Pilimelia anulata</name>
    <dbReference type="NCBI Taxonomy" id="53371"/>
    <lineage>
        <taxon>Bacteria</taxon>
        <taxon>Bacillati</taxon>
        <taxon>Actinomycetota</taxon>
        <taxon>Actinomycetes</taxon>
        <taxon>Micromonosporales</taxon>
        <taxon>Micromonosporaceae</taxon>
        <taxon>Pilimelia</taxon>
    </lineage>
</organism>
<evidence type="ECO:0000313" key="1">
    <source>
        <dbReference type="EMBL" id="GGJ97797.1"/>
    </source>
</evidence>
<dbReference type="RefSeq" id="WP_189170757.1">
    <property type="nucleotide sequence ID" value="NZ_BMQB01000006.1"/>
</dbReference>
<dbReference type="AlphaFoldDB" id="A0A8J3BAZ8"/>
<dbReference type="Gene3D" id="3.30.530.20">
    <property type="match status" value="1"/>
</dbReference>
<reference evidence="1" key="2">
    <citation type="submission" date="2020-09" db="EMBL/GenBank/DDBJ databases">
        <authorList>
            <person name="Sun Q."/>
            <person name="Ohkuma M."/>
        </authorList>
    </citation>
    <scope>NUCLEOTIDE SEQUENCE</scope>
    <source>
        <strain evidence="1">JCM 3090</strain>
    </source>
</reference>
<dbReference type="SUPFAM" id="SSF55961">
    <property type="entry name" value="Bet v1-like"/>
    <property type="match status" value="1"/>
</dbReference>
<name>A0A8J3BAZ8_9ACTN</name>
<dbReference type="EMBL" id="BMQB01000006">
    <property type="protein sequence ID" value="GGJ97797.1"/>
    <property type="molecule type" value="Genomic_DNA"/>
</dbReference>